<feature type="compositionally biased region" description="Basic and acidic residues" evidence="2">
    <location>
        <begin position="576"/>
        <end position="585"/>
    </location>
</feature>
<evidence type="ECO:0000256" key="2">
    <source>
        <dbReference type="SAM" id="MobiDB-lite"/>
    </source>
</evidence>
<proteinExistence type="predicted"/>
<evidence type="ECO:0000256" key="3">
    <source>
        <dbReference type="SAM" id="SignalP"/>
    </source>
</evidence>
<gene>
    <name evidence="5" type="ORF">SAMN05216217_11169</name>
</gene>
<keyword evidence="1" id="KW-0175">Coiled coil</keyword>
<organism evidence="5 6">
    <name type="scientific">Halopseudomonas yangmingensis</name>
    <dbReference type="NCBI Taxonomy" id="1720063"/>
    <lineage>
        <taxon>Bacteria</taxon>
        <taxon>Pseudomonadati</taxon>
        <taxon>Pseudomonadota</taxon>
        <taxon>Gammaproteobacteria</taxon>
        <taxon>Pseudomonadales</taxon>
        <taxon>Pseudomonadaceae</taxon>
        <taxon>Halopseudomonas</taxon>
    </lineage>
</organism>
<dbReference type="InterPro" id="IPR020012">
    <property type="entry name" value="LysM_FimV"/>
</dbReference>
<evidence type="ECO:0000313" key="5">
    <source>
        <dbReference type="EMBL" id="SFM67850.1"/>
    </source>
</evidence>
<feature type="signal peptide" evidence="3">
    <location>
        <begin position="1"/>
        <end position="26"/>
    </location>
</feature>
<dbReference type="STRING" id="1720063.SAMN05216217_11169"/>
<evidence type="ECO:0000313" key="6">
    <source>
        <dbReference type="Proteomes" id="UP000243629"/>
    </source>
</evidence>
<evidence type="ECO:0000256" key="1">
    <source>
        <dbReference type="SAM" id="Coils"/>
    </source>
</evidence>
<feature type="region of interest" description="Disordered" evidence="2">
    <location>
        <begin position="140"/>
        <end position="169"/>
    </location>
</feature>
<feature type="compositionally biased region" description="Low complexity" evidence="2">
    <location>
        <begin position="253"/>
        <end position="264"/>
    </location>
</feature>
<dbReference type="InterPro" id="IPR057840">
    <property type="entry name" value="FimV_N"/>
</dbReference>
<dbReference type="AlphaFoldDB" id="A0A1I4SU28"/>
<dbReference type="CDD" id="cd00118">
    <property type="entry name" value="LysM"/>
    <property type="match status" value="1"/>
</dbReference>
<dbReference type="Pfam" id="PF25800">
    <property type="entry name" value="FimV_N"/>
    <property type="match status" value="1"/>
</dbReference>
<feature type="coiled-coil region" evidence="1">
    <location>
        <begin position="286"/>
        <end position="313"/>
    </location>
</feature>
<evidence type="ECO:0000259" key="4">
    <source>
        <dbReference type="PROSITE" id="PS51782"/>
    </source>
</evidence>
<dbReference type="PROSITE" id="PS51782">
    <property type="entry name" value="LYSM"/>
    <property type="match status" value="1"/>
</dbReference>
<reference evidence="6" key="1">
    <citation type="submission" date="2016-10" db="EMBL/GenBank/DDBJ databases">
        <authorList>
            <person name="Varghese N."/>
            <person name="Submissions S."/>
        </authorList>
    </citation>
    <scope>NUCLEOTIDE SEQUENCE [LARGE SCALE GENOMIC DNA]</scope>
    <source>
        <strain evidence="6">DSM 24213</strain>
    </source>
</reference>
<feature type="chain" id="PRO_5017385945" evidence="3">
    <location>
        <begin position="27"/>
        <end position="585"/>
    </location>
</feature>
<dbReference type="NCBIfam" id="TIGR03505">
    <property type="entry name" value="FimV_core"/>
    <property type="match status" value="1"/>
</dbReference>
<dbReference type="Pfam" id="PF01476">
    <property type="entry name" value="LysM"/>
    <property type="match status" value="1"/>
</dbReference>
<feature type="region of interest" description="Disordered" evidence="2">
    <location>
        <begin position="421"/>
        <end position="442"/>
    </location>
</feature>
<dbReference type="SMART" id="SM00257">
    <property type="entry name" value="LysM"/>
    <property type="match status" value="1"/>
</dbReference>
<dbReference type="Gene3D" id="3.10.350.10">
    <property type="entry name" value="LysM domain"/>
    <property type="match status" value="1"/>
</dbReference>
<feature type="region of interest" description="Disordered" evidence="2">
    <location>
        <begin position="242"/>
        <end position="271"/>
    </location>
</feature>
<keyword evidence="6" id="KW-1185">Reference proteome</keyword>
<feature type="region of interest" description="Disordered" evidence="2">
    <location>
        <begin position="557"/>
        <end position="585"/>
    </location>
</feature>
<dbReference type="InterPro" id="IPR036779">
    <property type="entry name" value="LysM_dom_sf"/>
</dbReference>
<dbReference type="EMBL" id="FOUI01000011">
    <property type="protein sequence ID" value="SFM67850.1"/>
    <property type="molecule type" value="Genomic_DNA"/>
</dbReference>
<name>A0A1I4SU28_9GAMM</name>
<dbReference type="RefSeq" id="WP_177197270.1">
    <property type="nucleotide sequence ID" value="NZ_FOUI01000011.1"/>
</dbReference>
<feature type="domain" description="LysM" evidence="4">
    <location>
        <begin position="172"/>
        <end position="228"/>
    </location>
</feature>
<feature type="compositionally biased region" description="Polar residues" evidence="2">
    <location>
        <begin position="558"/>
        <end position="569"/>
    </location>
</feature>
<sequence length="585" mass="63792">MVVTLRSYSRIALATALLAGSSSALALGLGDLQLQSSLNQPLSASLILHGTEQLEPHEVQVRLADEAAFQRMGMAREQFLLQLRFETRRRGNQLEVLVSSPGTVREPYLSFLLEAQGRAGTVLREYNLLLDPPLYQPQPVTASRPTVSAVPATGQGRQAAAQPSLLPAADAQRYQTRSGDSLWSIANRFNPDPSVSLNRVMQAIHQLNPHAFVDGDINRLRTGQSLVLPTPGQLGLGAQWRPAADAGTEDRPAPVSEPAVSSPAPVEPEQDARLSIDQADTTSVRYQEQLERLKVLEARFNLLLDELEDKDRQIALIESRLASVRRSREQGLAETGDTAAALAEQTGAEPQPGLTVAEDMSVDAPATVADNSNRAWLNWWPALLALLAGLLAVLLVRQRQRNDQEDGAELPPVAVAPVVAPAPRLQPRKPKPLPEVVDEADRGKPDPLDGVELYLAYGRYAEGRAMLEKAIEDEPQRLDLRYKLLRVLADMEDVEEFIAQEHLLLAEGGESARIDAIKARFPDLFAGLPVAVRPDDAPGASRPLLDEADEAALMGVRPQSNLDDFSNEPNFDLFGDSDKDHNKPS</sequence>
<keyword evidence="3" id="KW-0732">Signal</keyword>
<accession>A0A1I4SU28</accession>
<dbReference type="Proteomes" id="UP000243629">
    <property type="component" value="Unassembled WGS sequence"/>
</dbReference>
<feature type="compositionally biased region" description="Low complexity" evidence="2">
    <location>
        <begin position="158"/>
        <end position="169"/>
    </location>
</feature>
<protein>
    <submittedName>
        <fullName evidence="5">Pilus assembly protein FimV</fullName>
    </submittedName>
</protein>
<dbReference type="InterPro" id="IPR018392">
    <property type="entry name" value="LysM"/>
</dbReference>